<feature type="domain" description="Methyltransferase type 11" evidence="4">
    <location>
        <begin position="42"/>
        <end position="144"/>
    </location>
</feature>
<sequence>MSTFSKSGFKSLNYNSFRPQYPPSFYELLLDYTGKKTLSNVIDVGCGTGVASFPLLSFAQNVTGLDLSPLMIETANKLKESRLNELGINDTSRIKFEVADVNDFEASHGEFDLVTAAECIHWFKDYERFFAAAAKQLKPGATLAYWYYVDPLIVDFQGPSTAKMSKSQILSEAMGLYENMVYKDGNLLGPYWEQPGRSILQGFLTEVDKHIPKDLYTDIKIRKYMPDEKKPYRDDDMRLVCKDISLVDYTNYIATYSSFHNYEEATGNARELIEAFLVRCEKNLGWHREQTKLTLEWYAGYTFMKRR</sequence>
<evidence type="ECO:0000256" key="2">
    <source>
        <dbReference type="ARBA" id="ARBA00022603"/>
    </source>
</evidence>
<keyword evidence="6" id="KW-1185">Reference proteome</keyword>
<proteinExistence type="inferred from homology"/>
<keyword evidence="2 5" id="KW-0489">Methyltransferase</keyword>
<dbReference type="Gene3D" id="3.40.50.150">
    <property type="entry name" value="Vaccinia Virus protein VP39"/>
    <property type="match status" value="1"/>
</dbReference>
<gene>
    <name evidence="5" type="primary">MPUL0A13480</name>
    <name evidence="5" type="ORF">METSCH_A13480</name>
</gene>
<dbReference type="AlphaFoldDB" id="A0A4P6XHD1"/>
<dbReference type="SUPFAM" id="SSF53335">
    <property type="entry name" value="S-adenosyl-L-methionine-dependent methyltransferases"/>
    <property type="match status" value="1"/>
</dbReference>
<name>A0A4P6XHD1_9ASCO</name>
<protein>
    <submittedName>
        <fullName evidence="5">Methyltransferase domain-containing protein</fullName>
    </submittedName>
</protein>
<dbReference type="STRING" id="2163413.A0A4P6XHD1"/>
<comment type="similarity">
    <text evidence="1">Belongs to the methyltransferase superfamily.</text>
</comment>
<dbReference type="GO" id="GO:0008757">
    <property type="term" value="F:S-adenosylmethionine-dependent methyltransferase activity"/>
    <property type="evidence" value="ECO:0007669"/>
    <property type="project" value="InterPro"/>
</dbReference>
<evidence type="ECO:0000256" key="1">
    <source>
        <dbReference type="ARBA" id="ARBA00008361"/>
    </source>
</evidence>
<dbReference type="CDD" id="cd02440">
    <property type="entry name" value="AdoMet_MTases"/>
    <property type="match status" value="1"/>
</dbReference>
<evidence type="ECO:0000259" key="4">
    <source>
        <dbReference type="Pfam" id="PF08241"/>
    </source>
</evidence>
<dbReference type="Proteomes" id="UP000292447">
    <property type="component" value="Chromosome I"/>
</dbReference>
<dbReference type="Pfam" id="PF08241">
    <property type="entry name" value="Methyltransf_11"/>
    <property type="match status" value="1"/>
</dbReference>
<organism evidence="5 6">
    <name type="scientific">Metschnikowia aff. pulcherrima</name>
    <dbReference type="NCBI Taxonomy" id="2163413"/>
    <lineage>
        <taxon>Eukaryota</taxon>
        <taxon>Fungi</taxon>
        <taxon>Dikarya</taxon>
        <taxon>Ascomycota</taxon>
        <taxon>Saccharomycotina</taxon>
        <taxon>Pichiomycetes</taxon>
        <taxon>Metschnikowiaceae</taxon>
        <taxon>Metschnikowia</taxon>
    </lineage>
</organism>
<dbReference type="InterPro" id="IPR029063">
    <property type="entry name" value="SAM-dependent_MTases_sf"/>
</dbReference>
<accession>A0A4P6XHD1</accession>
<dbReference type="PANTHER" id="PTHR44942">
    <property type="entry name" value="METHYLTRANSF_11 DOMAIN-CONTAINING PROTEIN"/>
    <property type="match status" value="1"/>
</dbReference>
<evidence type="ECO:0000313" key="5">
    <source>
        <dbReference type="EMBL" id="QBM86702.1"/>
    </source>
</evidence>
<evidence type="ECO:0000313" key="6">
    <source>
        <dbReference type="Proteomes" id="UP000292447"/>
    </source>
</evidence>
<dbReference type="PANTHER" id="PTHR44942:SF4">
    <property type="entry name" value="METHYLTRANSFERASE TYPE 11 DOMAIN-CONTAINING PROTEIN"/>
    <property type="match status" value="1"/>
</dbReference>
<dbReference type="EMBL" id="CP034456">
    <property type="protein sequence ID" value="QBM86702.1"/>
    <property type="molecule type" value="Genomic_DNA"/>
</dbReference>
<evidence type="ECO:0000256" key="3">
    <source>
        <dbReference type="ARBA" id="ARBA00022679"/>
    </source>
</evidence>
<keyword evidence="3 5" id="KW-0808">Transferase</keyword>
<reference evidence="6" key="1">
    <citation type="submission" date="2019-03" db="EMBL/GenBank/DDBJ databases">
        <title>Snf2 controls pulcherriminic acid biosynthesis and connects pigmentation and antifungal activity of the yeast Metschnikowia pulcherrima.</title>
        <authorList>
            <person name="Gore-Lloyd D."/>
            <person name="Sumann I."/>
            <person name="Brachmann A.O."/>
            <person name="Schneeberger K."/>
            <person name="Ortiz-Merino R.A."/>
            <person name="Moreno-Beltran M."/>
            <person name="Schlaefli M."/>
            <person name="Kirner P."/>
            <person name="Santos Kron A."/>
            <person name="Wolfe K.H."/>
            <person name="Piel J."/>
            <person name="Ahrens C.H."/>
            <person name="Henk D."/>
            <person name="Freimoser F.M."/>
        </authorList>
    </citation>
    <scope>NUCLEOTIDE SEQUENCE [LARGE SCALE GENOMIC DNA]</scope>
    <source>
        <strain evidence="6">APC 1.2</strain>
    </source>
</reference>
<dbReference type="InterPro" id="IPR051052">
    <property type="entry name" value="Diverse_substrate_MTase"/>
</dbReference>
<dbReference type="InterPro" id="IPR013216">
    <property type="entry name" value="Methyltransf_11"/>
</dbReference>
<dbReference type="GO" id="GO:0032259">
    <property type="term" value="P:methylation"/>
    <property type="evidence" value="ECO:0007669"/>
    <property type="project" value="UniProtKB-KW"/>
</dbReference>